<evidence type="ECO:0000313" key="4">
    <source>
        <dbReference type="WBParaSite" id="SVE_1970600.1"/>
    </source>
</evidence>
<dbReference type="PRINTS" id="PR00081">
    <property type="entry name" value="GDHRDH"/>
</dbReference>
<dbReference type="PRINTS" id="PR00080">
    <property type="entry name" value="SDRFAMILY"/>
</dbReference>
<dbReference type="Proteomes" id="UP000035680">
    <property type="component" value="Unassembled WGS sequence"/>
</dbReference>
<dbReference type="Gene3D" id="3.40.50.720">
    <property type="entry name" value="NAD(P)-binding Rossmann-like Domain"/>
    <property type="match status" value="1"/>
</dbReference>
<dbReference type="SUPFAM" id="SSF51735">
    <property type="entry name" value="NAD(P)-binding Rossmann-fold domains"/>
    <property type="match status" value="1"/>
</dbReference>
<evidence type="ECO:0000256" key="1">
    <source>
        <dbReference type="ARBA" id="ARBA00023002"/>
    </source>
</evidence>
<dbReference type="InterPro" id="IPR036291">
    <property type="entry name" value="NAD(P)-bd_dom_sf"/>
</dbReference>
<proteinExistence type="predicted"/>
<evidence type="ECO:0000313" key="3">
    <source>
        <dbReference type="Proteomes" id="UP000035680"/>
    </source>
</evidence>
<sequence>MWRMKKVINLDRNACKYYKTEVPKFTLDMELELKGKVIVITGASSGIGLALTEILFERNATIIMIIRNVEKAMKCTKYIRKKYPTSEGKLFIFKCDLSSYGNTIRVVFQILKGCKKIDLLINNAGIGALRERKVIGKEGSELVMASNYFGHFLLTINLLPLLRKSKGKVISITSFAFKMYELDEDFCQREEKYNGWKAYSNSKACQIIMTKKLSQIIPSSECSFIAVSPGIVNTPISETFSNNLMGKSLNFLLAPIKNFVCRKFLLTPEKACEQIISLAFLASEKIFHGAYVSQNRLIETNFNTKLENKIWLGTFHELSMNKEIETKRILRGPMANEESLVFIKKHPEIYLAYLKLEDLNLWERNVILPNEEELYIWLCEKVAEIYNIPINDRYNDYIGGDLGLTPIDAIFDSDNVKRQDILRSNVYSDECERLINNDYSLFEEGRLNIFVYENFIEINKFKDKDDESYSMETTSDIVIKLNGKHDTLSKNKNTSIGLKDDEIKTNIQSSNIKLNSNIYTTLTEFDLKNDVETDESREENKCGNFILNGSNDSNNKTVFNNKDITSEKFLKKKDSFIRRLLRTKKEIRKEDDVLCDENVGYDVVKSADDYMCDIIPNCDEQILWSQSINENRDVISLDSSSNFSYTISNNENSFKKKLLKENGIKNSDNAKSIADNNKLDKKERGRSLFNNGKKNSSSLKTAREKLKRYDSSQFFSNKQPNLNINLGDKKKSRTYSGQYIYGVYTEDCFDKYFLINYKNKVFDFIESAIETITLEDIADFVNMEKILRKNGFKYNFSSLNESNDYADRKSGNIPLMVFKNCYGIKEIANNLNEKLNYIDITDSNCFDGTKTRSTSALKQELIVFLNSDDEEGLNFGPCDPIPPIGVEYEYENSSSGSCYVTKAELEDAMYKVKYDMKLLLTYKVISRVSLDKNLHSDEYTFNNNTNDDDNHQHVNTNSQNENGKIISYNDGKCKNGDSFSNEYEDIDKKDCINSKREDTEALIKKRNIKNENKAEDFEVKKYIFTKDIKDNEKRRKKRISFKDNILRKSKFIAALYNFDKKNDDIGEEMY</sequence>
<accession>A0A0K0G4P5</accession>
<feature type="region of interest" description="Disordered" evidence="2">
    <location>
        <begin position="942"/>
        <end position="963"/>
    </location>
</feature>
<dbReference type="InterPro" id="IPR002347">
    <property type="entry name" value="SDR_fam"/>
</dbReference>
<dbReference type="WBParaSite" id="SVE_1970600.1">
    <property type="protein sequence ID" value="SVE_1970600.1"/>
    <property type="gene ID" value="SVE_1970600"/>
</dbReference>
<dbReference type="Pfam" id="PF00106">
    <property type="entry name" value="adh_short"/>
    <property type="match status" value="1"/>
</dbReference>
<dbReference type="GO" id="GO:0016491">
    <property type="term" value="F:oxidoreductase activity"/>
    <property type="evidence" value="ECO:0007669"/>
    <property type="project" value="UniProtKB-KW"/>
</dbReference>
<evidence type="ECO:0000256" key="2">
    <source>
        <dbReference type="SAM" id="MobiDB-lite"/>
    </source>
</evidence>
<keyword evidence="3" id="KW-1185">Reference proteome</keyword>
<name>A0A0K0G4P5_STRVS</name>
<dbReference type="PANTHER" id="PTHR43157:SF31">
    <property type="entry name" value="PHOSPHATIDYLINOSITOL-GLYCAN BIOSYNTHESIS CLASS F PROTEIN"/>
    <property type="match status" value="1"/>
</dbReference>
<dbReference type="AlphaFoldDB" id="A0A0K0G4P5"/>
<reference evidence="4" key="2">
    <citation type="submission" date="2015-08" db="UniProtKB">
        <authorList>
            <consortium name="WormBaseParasite"/>
        </authorList>
    </citation>
    <scope>IDENTIFICATION</scope>
</reference>
<protein>
    <submittedName>
        <fullName evidence="4">Dehydrogenase/reductase SDR family member 12 (inferred by orthology to a human protein)</fullName>
    </submittedName>
</protein>
<dbReference type="STRING" id="75913.A0A0K0G4P5"/>
<keyword evidence="1" id="KW-0560">Oxidoreductase</keyword>
<dbReference type="PANTHER" id="PTHR43157">
    <property type="entry name" value="PHOSPHATIDYLINOSITOL-GLYCAN BIOSYNTHESIS CLASS F PROTEIN-RELATED"/>
    <property type="match status" value="1"/>
</dbReference>
<organism evidence="3 4">
    <name type="scientific">Strongyloides venezuelensis</name>
    <name type="common">Threadworm</name>
    <dbReference type="NCBI Taxonomy" id="75913"/>
    <lineage>
        <taxon>Eukaryota</taxon>
        <taxon>Metazoa</taxon>
        <taxon>Ecdysozoa</taxon>
        <taxon>Nematoda</taxon>
        <taxon>Chromadorea</taxon>
        <taxon>Rhabditida</taxon>
        <taxon>Tylenchina</taxon>
        <taxon>Panagrolaimomorpha</taxon>
        <taxon>Strongyloidoidea</taxon>
        <taxon>Strongyloididae</taxon>
        <taxon>Strongyloides</taxon>
    </lineage>
</organism>
<reference evidence="3" key="1">
    <citation type="submission" date="2014-07" db="EMBL/GenBank/DDBJ databases">
        <authorList>
            <person name="Martin A.A"/>
            <person name="De Silva N."/>
        </authorList>
    </citation>
    <scope>NUCLEOTIDE SEQUENCE</scope>
</reference>